<organism evidence="2 3">
    <name type="scientific">Prorocentrum cordatum</name>
    <dbReference type="NCBI Taxonomy" id="2364126"/>
    <lineage>
        <taxon>Eukaryota</taxon>
        <taxon>Sar</taxon>
        <taxon>Alveolata</taxon>
        <taxon>Dinophyceae</taxon>
        <taxon>Prorocentrales</taxon>
        <taxon>Prorocentraceae</taxon>
        <taxon>Prorocentrum</taxon>
    </lineage>
</organism>
<evidence type="ECO:0000313" key="3">
    <source>
        <dbReference type="Proteomes" id="UP001189429"/>
    </source>
</evidence>
<gene>
    <name evidence="2" type="ORF">PCOR1329_LOCUS21363</name>
</gene>
<feature type="compositionally biased region" description="Low complexity" evidence="1">
    <location>
        <begin position="46"/>
        <end position="57"/>
    </location>
</feature>
<evidence type="ECO:0000256" key="1">
    <source>
        <dbReference type="SAM" id="MobiDB-lite"/>
    </source>
</evidence>
<sequence>MPAAKDEQSQGLASAPRRQRSGSISSLIPRVSTPGKSLVSRLRPWSALGGSRASSSRDTCQQQQQPADLPDERSAERSQSEFAQQLLAGVYKRRLPEHEAAAVLEACPEIEWLADRVRVADTFAARVAQDIRRPGPCSIPMRRDRRRIKETRCHISESTCIWPRSWPTSGRAAHKLPTLSSGCVWWPTRRSRRPTP</sequence>
<comment type="caution">
    <text evidence="2">The sequence shown here is derived from an EMBL/GenBank/DDBJ whole genome shotgun (WGS) entry which is preliminary data.</text>
</comment>
<accession>A0ABN9RJQ0</accession>
<protein>
    <submittedName>
        <fullName evidence="2">Uncharacterized protein</fullName>
    </submittedName>
</protein>
<name>A0ABN9RJQ0_9DINO</name>
<feature type="compositionally biased region" description="Basic and acidic residues" evidence="1">
    <location>
        <begin position="70"/>
        <end position="79"/>
    </location>
</feature>
<reference evidence="2" key="1">
    <citation type="submission" date="2023-10" db="EMBL/GenBank/DDBJ databases">
        <authorList>
            <person name="Chen Y."/>
            <person name="Shah S."/>
            <person name="Dougan E. K."/>
            <person name="Thang M."/>
            <person name="Chan C."/>
        </authorList>
    </citation>
    <scope>NUCLEOTIDE SEQUENCE [LARGE SCALE GENOMIC DNA]</scope>
</reference>
<keyword evidence="3" id="KW-1185">Reference proteome</keyword>
<dbReference type="Proteomes" id="UP001189429">
    <property type="component" value="Unassembled WGS sequence"/>
</dbReference>
<dbReference type="EMBL" id="CAUYUJ010007025">
    <property type="protein sequence ID" value="CAK0819352.1"/>
    <property type="molecule type" value="Genomic_DNA"/>
</dbReference>
<proteinExistence type="predicted"/>
<evidence type="ECO:0000313" key="2">
    <source>
        <dbReference type="EMBL" id="CAK0819352.1"/>
    </source>
</evidence>
<feature type="region of interest" description="Disordered" evidence="1">
    <location>
        <begin position="1"/>
        <end position="80"/>
    </location>
</feature>